<feature type="region of interest" description="Disordered" evidence="2">
    <location>
        <begin position="132"/>
        <end position="365"/>
    </location>
</feature>
<dbReference type="OMA" id="ISAHNYV"/>
<feature type="compositionally biased region" description="Polar residues" evidence="2">
    <location>
        <begin position="1"/>
        <end position="16"/>
    </location>
</feature>
<feature type="compositionally biased region" description="Polar residues" evidence="2">
    <location>
        <begin position="308"/>
        <end position="318"/>
    </location>
</feature>
<accession>A0A913YMH9</accession>
<feature type="region of interest" description="Disordered" evidence="2">
    <location>
        <begin position="1"/>
        <end position="106"/>
    </location>
</feature>
<proteinExistence type="predicted"/>
<dbReference type="GeneID" id="110240978"/>
<evidence type="ECO:0008006" key="5">
    <source>
        <dbReference type="Google" id="ProtNLM"/>
    </source>
</evidence>
<dbReference type="PANTHER" id="PTHR14972">
    <property type="entry name" value="AGAP011572-PA"/>
    <property type="match status" value="1"/>
</dbReference>
<protein>
    <recommendedName>
        <fullName evidence="5">Glucocorticoid-induced transcript 1 protein</fullName>
    </recommendedName>
</protein>
<feature type="compositionally biased region" description="Basic and acidic residues" evidence="2">
    <location>
        <begin position="234"/>
        <end position="254"/>
    </location>
</feature>
<name>A0A913YMH9_EXADI</name>
<keyword evidence="1" id="KW-0597">Phosphoprotein</keyword>
<dbReference type="Pfam" id="PF15388">
    <property type="entry name" value="FAM117"/>
    <property type="match status" value="1"/>
</dbReference>
<evidence type="ECO:0000256" key="1">
    <source>
        <dbReference type="ARBA" id="ARBA00022553"/>
    </source>
</evidence>
<evidence type="ECO:0000256" key="2">
    <source>
        <dbReference type="SAM" id="MobiDB-lite"/>
    </source>
</evidence>
<dbReference type="OrthoDB" id="10037581at2759"/>
<sequence>MQDLTSSNCVTAQEMASQPPRRRNVSPAASSSKPQPLRAVHPFSLLRNPSPTRGNQIRKSPTSSPIHNVEKTRCSPDHSRRSPTSPSLAKQVERPKPLRAGGVRRTSSLDAISGTYLCGQWPRDGGSCRPCCHKATQTPAWDDKEECSPSRHKRSNSLGSADLREKLKQQLRKKQDKKITAVYGRQSPVHGDHSAINKNTQSIAIPIPVLSRPTDFPQRKSWEACNSEIQTLDLKPRDQSHDKILEPMDGRKAPPPEILSENSPFSTVDIHTQTPSETHDFQDSSGNSSSRSHSASPTLPIIPGAVDYQSSSRCSSGTGAPIYTPNEQDSSPEPSAVSKFASSPKPNNSYLFAREPPDGAEKVQSHVEDIISDGEQKFTGPDKTKVMFMLSNASAFSALPSLPEMAMKPVLVTSHTLEASGQ</sequence>
<reference evidence="3" key="1">
    <citation type="submission" date="2022-11" db="UniProtKB">
        <authorList>
            <consortium name="EnsemblMetazoa"/>
        </authorList>
    </citation>
    <scope>IDENTIFICATION</scope>
</reference>
<dbReference type="AlphaFoldDB" id="A0A913YMH9"/>
<keyword evidence="4" id="KW-1185">Reference proteome</keyword>
<feature type="compositionally biased region" description="Basic and acidic residues" evidence="2">
    <location>
        <begin position="355"/>
        <end position="365"/>
    </location>
</feature>
<feature type="compositionally biased region" description="Polar residues" evidence="2">
    <location>
        <begin position="340"/>
        <end position="350"/>
    </location>
</feature>
<evidence type="ECO:0000313" key="3">
    <source>
        <dbReference type="EnsemblMetazoa" id="XP_028515446.1"/>
    </source>
</evidence>
<feature type="compositionally biased region" description="Polar residues" evidence="2">
    <location>
        <begin position="47"/>
        <end position="66"/>
    </location>
</feature>
<feature type="compositionally biased region" description="Basic and acidic residues" evidence="2">
    <location>
        <begin position="68"/>
        <end position="80"/>
    </location>
</feature>
<feature type="compositionally biased region" description="Low complexity" evidence="2">
    <location>
        <begin position="284"/>
        <end position="296"/>
    </location>
</feature>
<dbReference type="PANTHER" id="PTHR14972:SF8">
    <property type="entry name" value="GLUCOCORTICOID-INDUCED TRANSCRIPT 1 PROTEIN-LIKE ISOFORM X1"/>
    <property type="match status" value="1"/>
</dbReference>
<evidence type="ECO:0000313" key="4">
    <source>
        <dbReference type="Proteomes" id="UP000887567"/>
    </source>
</evidence>
<dbReference type="Proteomes" id="UP000887567">
    <property type="component" value="Unplaced"/>
</dbReference>
<dbReference type="InterPro" id="IPR026642">
    <property type="entry name" value="Glcci1/FAM117"/>
</dbReference>
<dbReference type="EnsemblMetazoa" id="XM_028659645.1">
    <property type="protein sequence ID" value="XP_028515446.1"/>
    <property type="gene ID" value="LOC110240978"/>
</dbReference>
<dbReference type="RefSeq" id="XP_028515446.1">
    <property type="nucleotide sequence ID" value="XM_028659645.1"/>
</dbReference>
<feature type="compositionally biased region" description="Polar residues" evidence="2">
    <location>
        <begin position="260"/>
        <end position="276"/>
    </location>
</feature>
<organism evidence="3 4">
    <name type="scientific">Exaiptasia diaphana</name>
    <name type="common">Tropical sea anemone</name>
    <name type="synonym">Aiptasia pulchella</name>
    <dbReference type="NCBI Taxonomy" id="2652724"/>
    <lineage>
        <taxon>Eukaryota</taxon>
        <taxon>Metazoa</taxon>
        <taxon>Cnidaria</taxon>
        <taxon>Anthozoa</taxon>
        <taxon>Hexacorallia</taxon>
        <taxon>Actiniaria</taxon>
        <taxon>Aiptasiidae</taxon>
        <taxon>Exaiptasia</taxon>
    </lineage>
</organism>